<dbReference type="PANTHER" id="PTHR38050:SF2">
    <property type="entry name" value="FERULOYL ESTERASE C-RELATED"/>
    <property type="match status" value="1"/>
</dbReference>
<organism evidence="8 9">
    <name type="scientific">Granulicella pectinivorans</name>
    <dbReference type="NCBI Taxonomy" id="474950"/>
    <lineage>
        <taxon>Bacteria</taxon>
        <taxon>Pseudomonadati</taxon>
        <taxon>Acidobacteriota</taxon>
        <taxon>Terriglobia</taxon>
        <taxon>Terriglobales</taxon>
        <taxon>Acidobacteriaceae</taxon>
        <taxon>Granulicella</taxon>
    </lineage>
</organism>
<keyword evidence="9" id="KW-1185">Reference proteome</keyword>
<proteinExistence type="predicted"/>
<accession>A0A1I6M9Y6</accession>
<evidence type="ECO:0000256" key="1">
    <source>
        <dbReference type="ARBA" id="ARBA00004613"/>
    </source>
</evidence>
<evidence type="ECO:0000256" key="6">
    <source>
        <dbReference type="ARBA" id="ARBA00023277"/>
    </source>
</evidence>
<dbReference type="Proteomes" id="UP000199024">
    <property type="component" value="Unassembled WGS sequence"/>
</dbReference>
<keyword evidence="5" id="KW-0378">Hydrolase</keyword>
<evidence type="ECO:0000313" key="8">
    <source>
        <dbReference type="EMBL" id="SFS12525.1"/>
    </source>
</evidence>
<dbReference type="GO" id="GO:0005576">
    <property type="term" value="C:extracellular region"/>
    <property type="evidence" value="ECO:0007669"/>
    <property type="project" value="UniProtKB-SubCell"/>
</dbReference>
<evidence type="ECO:0000256" key="3">
    <source>
        <dbReference type="ARBA" id="ARBA00022651"/>
    </source>
</evidence>
<dbReference type="Gene3D" id="3.40.50.1820">
    <property type="entry name" value="alpha/beta hydrolase"/>
    <property type="match status" value="1"/>
</dbReference>
<dbReference type="EMBL" id="FOZL01000001">
    <property type="protein sequence ID" value="SFS12525.1"/>
    <property type="molecule type" value="Genomic_DNA"/>
</dbReference>
<name>A0A1I6M9Y6_9BACT</name>
<sequence>MTIDPRRSGIFCWRGCKFALILCLSLLAPCGLVAESMISGTLKVDGASRTYLLHRPTGTQSGKALPLVLVFHGAGVTPGLMADVTQLNQWADRTGFIVAYPEGLEQHWNTGQTAAGGPNDVAFITALIANIESTYVIDTHRVMAAGISNGAEFAQELGCSRDLRFSAILAVSGTLQEEAVKHCVPNHPVRMIEMHGTDDPIVPYLGGHVAAPGSPVLISVADDLLLWARIDGCSAEPHTEPLPDRVEDGMHVERMSFQGCAAGGEVTHYRIVGGGHTWPGSAPEPKFLGRTTQQISASELVAQLVLASRKN</sequence>
<evidence type="ECO:0000256" key="7">
    <source>
        <dbReference type="ARBA" id="ARBA00023326"/>
    </source>
</evidence>
<comment type="subcellular location">
    <subcellularLocation>
        <location evidence="1">Secreted</location>
    </subcellularLocation>
</comment>
<keyword evidence="2" id="KW-0964">Secreted</keyword>
<dbReference type="InterPro" id="IPR010126">
    <property type="entry name" value="Esterase_phb"/>
</dbReference>
<gene>
    <name evidence="8" type="ORF">SAMN05421771_2146</name>
</gene>
<evidence type="ECO:0000256" key="4">
    <source>
        <dbReference type="ARBA" id="ARBA00022729"/>
    </source>
</evidence>
<dbReference type="RefSeq" id="WP_175528972.1">
    <property type="nucleotide sequence ID" value="NZ_FOZL01000001.1"/>
</dbReference>
<dbReference type="InterPro" id="IPR029058">
    <property type="entry name" value="AB_hydrolase_fold"/>
</dbReference>
<keyword evidence="6" id="KW-0119">Carbohydrate metabolism</keyword>
<protein>
    <submittedName>
        <fullName evidence="8">Polyhydroxybutyrate depolymerase</fullName>
    </submittedName>
</protein>
<dbReference type="STRING" id="474950.SAMN05421771_2146"/>
<dbReference type="SUPFAM" id="SSF53474">
    <property type="entry name" value="alpha/beta-Hydrolases"/>
    <property type="match status" value="1"/>
</dbReference>
<evidence type="ECO:0000313" key="9">
    <source>
        <dbReference type="Proteomes" id="UP000199024"/>
    </source>
</evidence>
<dbReference type="GO" id="GO:0045493">
    <property type="term" value="P:xylan catabolic process"/>
    <property type="evidence" value="ECO:0007669"/>
    <property type="project" value="UniProtKB-KW"/>
</dbReference>
<reference evidence="8 9" key="1">
    <citation type="submission" date="2016-10" db="EMBL/GenBank/DDBJ databases">
        <authorList>
            <person name="de Groot N.N."/>
        </authorList>
    </citation>
    <scope>NUCLEOTIDE SEQUENCE [LARGE SCALE GENOMIC DNA]</scope>
    <source>
        <strain evidence="8 9">DSM 21001</strain>
    </source>
</reference>
<dbReference type="Pfam" id="PF10503">
    <property type="entry name" value="Esterase_PHB"/>
    <property type="match status" value="1"/>
</dbReference>
<evidence type="ECO:0000256" key="2">
    <source>
        <dbReference type="ARBA" id="ARBA00022525"/>
    </source>
</evidence>
<keyword evidence="3" id="KW-0858">Xylan degradation</keyword>
<keyword evidence="4" id="KW-0732">Signal</keyword>
<keyword evidence="7" id="KW-0624">Polysaccharide degradation</keyword>
<evidence type="ECO:0000256" key="5">
    <source>
        <dbReference type="ARBA" id="ARBA00022801"/>
    </source>
</evidence>
<dbReference type="AlphaFoldDB" id="A0A1I6M9Y6"/>
<dbReference type="PANTHER" id="PTHR38050">
    <property type="match status" value="1"/>
</dbReference>
<dbReference type="GO" id="GO:0030600">
    <property type="term" value="F:feruloyl esterase activity"/>
    <property type="evidence" value="ECO:0007669"/>
    <property type="project" value="InterPro"/>
</dbReference>
<dbReference type="InterPro" id="IPR043595">
    <property type="entry name" value="FaeB/C/D"/>
</dbReference>